<name>A0A7V5NXQ6_9PROT</name>
<feature type="region of interest" description="Disordered" evidence="1">
    <location>
        <begin position="62"/>
        <end position="97"/>
    </location>
</feature>
<accession>A0A7V5NXQ6</accession>
<dbReference type="AlphaFoldDB" id="A0A7V5NXQ6"/>
<dbReference type="EMBL" id="DROP01000241">
    <property type="protein sequence ID" value="HHI89013.1"/>
    <property type="molecule type" value="Genomic_DNA"/>
</dbReference>
<reference evidence="2" key="1">
    <citation type="journal article" date="2020" name="mSystems">
        <title>Genome- and Community-Level Interaction Insights into Carbon Utilization and Element Cycling Functions of Hydrothermarchaeota in Hydrothermal Sediment.</title>
        <authorList>
            <person name="Zhou Z."/>
            <person name="Liu Y."/>
            <person name="Xu W."/>
            <person name="Pan J."/>
            <person name="Luo Z.H."/>
            <person name="Li M."/>
        </authorList>
    </citation>
    <scope>NUCLEOTIDE SEQUENCE [LARGE SCALE GENOMIC DNA]</scope>
    <source>
        <strain evidence="2">HyVt-538</strain>
    </source>
</reference>
<evidence type="ECO:0008006" key="3">
    <source>
        <dbReference type="Google" id="ProtNLM"/>
    </source>
</evidence>
<comment type="caution">
    <text evidence="2">The sequence shown here is derived from an EMBL/GenBank/DDBJ whole genome shotgun (WGS) entry which is preliminary data.</text>
</comment>
<proteinExistence type="predicted"/>
<evidence type="ECO:0000313" key="2">
    <source>
        <dbReference type="EMBL" id="HHI89013.1"/>
    </source>
</evidence>
<gene>
    <name evidence="2" type="ORF">ENK01_03585</name>
</gene>
<dbReference type="Proteomes" id="UP000885806">
    <property type="component" value="Unassembled WGS sequence"/>
</dbReference>
<evidence type="ECO:0000256" key="1">
    <source>
        <dbReference type="SAM" id="MobiDB-lite"/>
    </source>
</evidence>
<protein>
    <recommendedName>
        <fullName evidence="3">DUF2946 domain-containing protein</fullName>
    </recommendedName>
</protein>
<feature type="compositionally biased region" description="Polar residues" evidence="1">
    <location>
        <begin position="62"/>
        <end position="72"/>
    </location>
</feature>
<organism evidence="2">
    <name type="scientific">Hellea balneolensis</name>
    <dbReference type="NCBI Taxonomy" id="287478"/>
    <lineage>
        <taxon>Bacteria</taxon>
        <taxon>Pseudomonadati</taxon>
        <taxon>Pseudomonadota</taxon>
        <taxon>Alphaproteobacteria</taxon>
        <taxon>Maricaulales</taxon>
        <taxon>Robiginitomaculaceae</taxon>
        <taxon>Hellea</taxon>
    </lineage>
</organism>
<feature type="compositionally biased region" description="Basic residues" evidence="1">
    <location>
        <begin position="73"/>
        <end position="88"/>
    </location>
</feature>
<sequence length="151" mass="16699">MRLNVNTYAALVRLVGILGMSALLMAASFVPREAMLVRDPASGKVHISPCPTRGPAYFTTMQSRTPGMNMSQAHHRRDNSDHHRHKKTNTPPSCPQDRAAPLVPLTFTPVLIIPLRLVLPVRYEVGLTTPFLGQTPIRQANRDPPTLSVFL</sequence>